<dbReference type="STRING" id="1300341.I595_552"/>
<dbReference type="OrthoDB" id="1418731at2"/>
<keyword evidence="2" id="KW-1185">Reference proteome</keyword>
<dbReference type="AlphaFoldDB" id="A0A0P7B2I9"/>
<dbReference type="Proteomes" id="UP000050280">
    <property type="component" value="Unassembled WGS sequence"/>
</dbReference>
<evidence type="ECO:0000313" key="2">
    <source>
        <dbReference type="Proteomes" id="UP000050280"/>
    </source>
</evidence>
<reference evidence="1 2" key="1">
    <citation type="submission" date="2015-09" db="EMBL/GenBank/DDBJ databases">
        <title>Genome sequence of the marine flavobacterium Croceitalea dokdonensis DOKDO 023 that contains proton- and sodium-pumping rhodopsins.</title>
        <authorList>
            <person name="Kwon S.-K."/>
            <person name="Lee H.K."/>
            <person name="Kwak M.-J."/>
            <person name="Kim J.F."/>
        </authorList>
    </citation>
    <scope>NUCLEOTIDE SEQUENCE [LARGE SCALE GENOMIC DNA]</scope>
    <source>
        <strain evidence="1 2">DOKDO 023</strain>
    </source>
</reference>
<name>A0A0P7B2I9_9FLAO</name>
<organism evidence="1 2">
    <name type="scientific">Croceitalea dokdonensis DOKDO 023</name>
    <dbReference type="NCBI Taxonomy" id="1300341"/>
    <lineage>
        <taxon>Bacteria</taxon>
        <taxon>Pseudomonadati</taxon>
        <taxon>Bacteroidota</taxon>
        <taxon>Flavobacteriia</taxon>
        <taxon>Flavobacteriales</taxon>
        <taxon>Flavobacteriaceae</taxon>
        <taxon>Croceitalea</taxon>
    </lineage>
</organism>
<protein>
    <submittedName>
        <fullName evidence="1">Uncharacterized protein</fullName>
    </submittedName>
</protein>
<proteinExistence type="predicted"/>
<comment type="caution">
    <text evidence="1">The sequence shown here is derived from an EMBL/GenBank/DDBJ whole genome shotgun (WGS) entry which is preliminary data.</text>
</comment>
<evidence type="ECO:0000313" key="1">
    <source>
        <dbReference type="EMBL" id="KPM33648.1"/>
    </source>
</evidence>
<accession>A0A0P7B2I9</accession>
<sequence>MAGYDDFDYGSKKHSTSANSINGLYGFKKALERLFFADANIHATPNREKIDLVITLRSNLCLTESLFHLNNGNWGNCNDSQEATSSLASELLKLANENTFPVDIKEITICLRDTSIIITRIFDYSIPDEFCKLLGTISANYVYLTKGLSELPYEIYVPIFEDGGHYGNDHKFSPDKAENDYMRFWELYFPSKQDSYVYDVENKVILEAKDASLYLLND</sequence>
<gene>
    <name evidence="1" type="ORF">I595_552</name>
</gene>
<dbReference type="EMBL" id="LDJX01000001">
    <property type="protein sequence ID" value="KPM33648.1"/>
    <property type="molecule type" value="Genomic_DNA"/>
</dbReference>
<dbReference type="RefSeq" id="WP_054557800.1">
    <property type="nucleotide sequence ID" value="NZ_LDJX01000001.1"/>
</dbReference>